<organism evidence="1 2">
    <name type="scientific">Verruconis gallopava</name>
    <dbReference type="NCBI Taxonomy" id="253628"/>
    <lineage>
        <taxon>Eukaryota</taxon>
        <taxon>Fungi</taxon>
        <taxon>Dikarya</taxon>
        <taxon>Ascomycota</taxon>
        <taxon>Pezizomycotina</taxon>
        <taxon>Dothideomycetes</taxon>
        <taxon>Pleosporomycetidae</taxon>
        <taxon>Venturiales</taxon>
        <taxon>Sympoventuriaceae</taxon>
        <taxon>Verruconis</taxon>
    </lineage>
</organism>
<name>A0A0D2ASY4_9PEZI</name>
<evidence type="ECO:0000313" key="2">
    <source>
        <dbReference type="Proteomes" id="UP000053259"/>
    </source>
</evidence>
<proteinExistence type="predicted"/>
<evidence type="ECO:0000313" key="1">
    <source>
        <dbReference type="EMBL" id="KIW09595.1"/>
    </source>
</evidence>
<dbReference type="OrthoDB" id="5149357at2759"/>
<dbReference type="AlphaFoldDB" id="A0A0D2ASY4"/>
<dbReference type="HOGENOM" id="CLU_858434_0_0_1"/>
<dbReference type="STRING" id="253628.A0A0D2ASY4"/>
<gene>
    <name evidence="1" type="ORF">PV09_00464</name>
</gene>
<dbReference type="GeneID" id="27308437"/>
<reference evidence="1 2" key="1">
    <citation type="submission" date="2015-01" db="EMBL/GenBank/DDBJ databases">
        <title>The Genome Sequence of Ochroconis gallopava CBS43764.</title>
        <authorList>
            <consortium name="The Broad Institute Genomics Platform"/>
            <person name="Cuomo C."/>
            <person name="de Hoog S."/>
            <person name="Gorbushina A."/>
            <person name="Stielow B."/>
            <person name="Teixiera M."/>
            <person name="Abouelleil A."/>
            <person name="Chapman S.B."/>
            <person name="Priest M."/>
            <person name="Young S.K."/>
            <person name="Wortman J."/>
            <person name="Nusbaum C."/>
            <person name="Birren B."/>
        </authorList>
    </citation>
    <scope>NUCLEOTIDE SEQUENCE [LARGE SCALE GENOMIC DNA]</scope>
    <source>
        <strain evidence="1 2">CBS 43764</strain>
    </source>
</reference>
<dbReference type="RefSeq" id="XP_016219464.1">
    <property type="nucleotide sequence ID" value="XM_016353207.1"/>
</dbReference>
<dbReference type="RefSeq" id="XP_016219463.1">
    <property type="nucleotide sequence ID" value="XM_016353206.1"/>
</dbReference>
<dbReference type="EMBL" id="KN847529">
    <property type="protein sequence ID" value="KIW09595.1"/>
    <property type="molecule type" value="Genomic_DNA"/>
</dbReference>
<dbReference type="EMBL" id="KN847529">
    <property type="protein sequence ID" value="KIW09594.1"/>
    <property type="molecule type" value="Genomic_DNA"/>
</dbReference>
<keyword evidence="2" id="KW-1185">Reference proteome</keyword>
<protein>
    <submittedName>
        <fullName evidence="1">Uncharacterized protein</fullName>
    </submittedName>
</protein>
<sequence length="324" mass="35530">MLLHQLTNNDGALITSVFNNHARRAGDGFAYNVDAELLVEIGCLHILESVGRSLEEASATTWKDTLLNGSARRIQSINNAVLLFSDLDLRGTTDLDDSHTARELSQTLAQLLLLVLRGRWVGHDATDLFSSLSNCVLATLTVEDDSVLLGDGDGTGGTEHVRRRLLKLDVQFVREHGAVGQNGNIAKDTLPVVTEARSLDSSDLQLSTQLVKDADCESLTIDILGNDDKRAAELLGGFKGRNDILNSRDLLLRQEQEWFLELDFLGLGVGDEVWRDETAIELHTLSDLELIFNGLAFLDGDDTLLANLFHCTRQQLSDVLVTIG</sequence>
<accession>A0A0D2ASY4</accession>
<dbReference type="AntiFam" id="ANF00222">
    <property type="entry name" value="Shadow ORF (opposite groL1)"/>
</dbReference>
<dbReference type="VEuPathDB" id="FungiDB:PV09_00464"/>
<dbReference type="Proteomes" id="UP000053259">
    <property type="component" value="Unassembled WGS sequence"/>
</dbReference>